<dbReference type="GO" id="GO:0006360">
    <property type="term" value="P:transcription by RNA polymerase I"/>
    <property type="evidence" value="ECO:0007669"/>
    <property type="project" value="InterPro"/>
</dbReference>
<reference evidence="2 3" key="1">
    <citation type="submission" date="2021-09" db="EMBL/GenBank/DDBJ databases">
        <title>Genomic insights and catalytic innovation underlie evolution of tropane alkaloids biosynthesis.</title>
        <authorList>
            <person name="Wang Y.-J."/>
            <person name="Tian T."/>
            <person name="Huang J.-P."/>
            <person name="Huang S.-X."/>
        </authorList>
    </citation>
    <scope>NUCLEOTIDE SEQUENCE [LARGE SCALE GENOMIC DNA]</scope>
    <source>
        <strain evidence="2">KIB-2018</strain>
        <tissue evidence="2">Leaf</tissue>
    </source>
</reference>
<evidence type="ECO:0000313" key="2">
    <source>
        <dbReference type="EMBL" id="KAJ8765261.1"/>
    </source>
</evidence>
<evidence type="ECO:0000313" key="3">
    <source>
        <dbReference type="Proteomes" id="UP001159364"/>
    </source>
</evidence>
<dbReference type="AlphaFoldDB" id="A0AAV8TEM5"/>
<dbReference type="Pfam" id="PF14929">
    <property type="entry name" value="TAF1_subA"/>
    <property type="match status" value="1"/>
</dbReference>
<dbReference type="PANTHER" id="PTHR36720:SF1">
    <property type="entry name" value="TAF RNA POLYMERASE I SUBUNIT A"/>
    <property type="match status" value="1"/>
</dbReference>
<dbReference type="Proteomes" id="UP001159364">
    <property type="component" value="Linkage Group LG05"/>
</dbReference>
<protein>
    <submittedName>
        <fullName evidence="2">Uncharacterized protein</fullName>
    </submittedName>
</protein>
<organism evidence="2 3">
    <name type="scientific">Erythroxylum novogranatense</name>
    <dbReference type="NCBI Taxonomy" id="1862640"/>
    <lineage>
        <taxon>Eukaryota</taxon>
        <taxon>Viridiplantae</taxon>
        <taxon>Streptophyta</taxon>
        <taxon>Embryophyta</taxon>
        <taxon>Tracheophyta</taxon>
        <taxon>Spermatophyta</taxon>
        <taxon>Magnoliopsida</taxon>
        <taxon>eudicotyledons</taxon>
        <taxon>Gunneridae</taxon>
        <taxon>Pentapetalae</taxon>
        <taxon>rosids</taxon>
        <taxon>fabids</taxon>
        <taxon>Malpighiales</taxon>
        <taxon>Erythroxylaceae</taxon>
        <taxon>Erythroxylum</taxon>
    </lineage>
</organism>
<comment type="caution">
    <text evidence="2">The sequence shown here is derived from an EMBL/GenBank/DDBJ whole genome shotgun (WGS) entry which is preliminary data.</text>
</comment>
<dbReference type="EMBL" id="JAIWQS010000005">
    <property type="protein sequence ID" value="KAJ8765261.1"/>
    <property type="molecule type" value="Genomic_DNA"/>
</dbReference>
<evidence type="ECO:0000256" key="1">
    <source>
        <dbReference type="SAM" id="MobiDB-lite"/>
    </source>
</evidence>
<sequence length="644" mass="74172">MTGTAMALLEDPGSKGKAGVGEFEVIEKKSKKRKRYSTSVGEGNSSPAALERHRKRVLLCLSRPSYVLRLGSNNLRLENRRVLRHLLQKLVRQHDWVEASGVLSLFLQGTRKDSCPIATRFKYWASMEILNRIDSDRGISTRIVDNLFDTWMMRIGINLVNKRRRRSGHANEHGFVVRLESILFHLMQGDVEGERHNARSLMQEHEFEGHPLFSMIIGLIFYELWYSSLPEDLRWKDFHQVHSDLSLNFSQSASSRFTYEVRDSEEHNVVLTDDSYTQFQYESETSIMNNKEAFLNADNHFHRELIPVDAAVNLQARNHPQEAQPQGFYANSAGNESSVESDYGFIHSVGNLSAFKNIKPWLLPIRRGNWDLRRAIQDEEFKNAVKYLQVAANATPPVFAALIPLIQLLLIGGREKEALHELEKHGGNSCFPLPFRLKAHILECVDPKNFDALATCYEAILKSDPTCSQSLARLISFHQDGYYGAGSLLNMIALHLDAVFTEYDTWREFALCFLKIYQSEEDRISICLQGNGSEQQEKYSVRYNRLPKFLTHGKPGKAWRLRCRWWLKRHFNRATFTSEVAAGKLELLTYKAACACHLYSQDSEYVLKAYKCLQQENKKDLFMSLKTHMQNSMGLHSYFLQRTK</sequence>
<dbReference type="GO" id="GO:0000120">
    <property type="term" value="C:RNA polymerase I transcription regulator complex"/>
    <property type="evidence" value="ECO:0007669"/>
    <property type="project" value="InterPro"/>
</dbReference>
<dbReference type="InterPro" id="IPR039495">
    <property type="entry name" value="TAF1A"/>
</dbReference>
<keyword evidence="3" id="KW-1185">Reference proteome</keyword>
<accession>A0AAV8TEM5</accession>
<proteinExistence type="predicted"/>
<gene>
    <name evidence="2" type="ORF">K2173_011941</name>
</gene>
<feature type="region of interest" description="Disordered" evidence="1">
    <location>
        <begin position="28"/>
        <end position="47"/>
    </location>
</feature>
<name>A0AAV8TEM5_9ROSI</name>
<feature type="compositionally biased region" description="Polar residues" evidence="1">
    <location>
        <begin position="38"/>
        <end position="47"/>
    </location>
</feature>
<dbReference type="PANTHER" id="PTHR36720">
    <property type="entry name" value="TAF RNA POLYMERASE I SUBUNIT A"/>
    <property type="match status" value="1"/>
</dbReference>